<organism evidence="2 3">
    <name type="scientific">Nostocoides vanveenii</name>
    <dbReference type="NCBI Taxonomy" id="330835"/>
    <lineage>
        <taxon>Bacteria</taxon>
        <taxon>Bacillati</taxon>
        <taxon>Actinomycetota</taxon>
        <taxon>Actinomycetes</taxon>
        <taxon>Micrococcales</taxon>
        <taxon>Intrasporangiaceae</taxon>
        <taxon>Nostocoides</taxon>
    </lineage>
</organism>
<feature type="transmembrane region" description="Helical" evidence="1">
    <location>
        <begin position="86"/>
        <end position="105"/>
    </location>
</feature>
<protein>
    <recommendedName>
        <fullName evidence="4">DUF202 domain-containing protein</fullName>
    </recommendedName>
</protein>
<evidence type="ECO:0008006" key="4">
    <source>
        <dbReference type="Google" id="ProtNLM"/>
    </source>
</evidence>
<dbReference type="EMBL" id="BAAAPN010000014">
    <property type="protein sequence ID" value="GAA1747181.1"/>
    <property type="molecule type" value="Genomic_DNA"/>
</dbReference>
<evidence type="ECO:0000313" key="3">
    <source>
        <dbReference type="Proteomes" id="UP001501475"/>
    </source>
</evidence>
<keyword evidence="1" id="KW-0812">Transmembrane</keyword>
<dbReference type="Proteomes" id="UP001501475">
    <property type="component" value="Unassembled WGS sequence"/>
</dbReference>
<accession>A0ABP4W7Y5</accession>
<evidence type="ECO:0000256" key="1">
    <source>
        <dbReference type="SAM" id="Phobius"/>
    </source>
</evidence>
<keyword evidence="3" id="KW-1185">Reference proteome</keyword>
<name>A0ABP4W7Y5_9MICO</name>
<evidence type="ECO:0000313" key="2">
    <source>
        <dbReference type="EMBL" id="GAA1747181.1"/>
    </source>
</evidence>
<sequence length="107" mass="11154">MSRAAASPWDGDSGLARERSDLSWGRTMLAVLTVTGLFLRWIPAHGLATVVPMGLGVVAAFGLQVLRRRRRLEVLGGHGSAAEEVLGLAALVCLVGLAALILIALGI</sequence>
<keyword evidence="1" id="KW-0472">Membrane</keyword>
<proteinExistence type="predicted"/>
<keyword evidence="1" id="KW-1133">Transmembrane helix</keyword>
<reference evidence="3" key="1">
    <citation type="journal article" date="2019" name="Int. J. Syst. Evol. Microbiol.">
        <title>The Global Catalogue of Microorganisms (GCM) 10K type strain sequencing project: providing services to taxonomists for standard genome sequencing and annotation.</title>
        <authorList>
            <consortium name="The Broad Institute Genomics Platform"/>
            <consortium name="The Broad Institute Genome Sequencing Center for Infectious Disease"/>
            <person name="Wu L."/>
            <person name="Ma J."/>
        </authorList>
    </citation>
    <scope>NUCLEOTIDE SEQUENCE [LARGE SCALE GENOMIC DNA]</scope>
    <source>
        <strain evidence="3">JCM 15591</strain>
    </source>
</reference>
<comment type="caution">
    <text evidence="2">The sequence shown here is derived from an EMBL/GenBank/DDBJ whole genome shotgun (WGS) entry which is preliminary data.</text>
</comment>
<dbReference type="RefSeq" id="WP_324386597.1">
    <property type="nucleotide sequence ID" value="NZ_BAAAPN010000014.1"/>
</dbReference>
<gene>
    <name evidence="2" type="ORF">GCM10009810_04750</name>
</gene>
<feature type="transmembrane region" description="Helical" evidence="1">
    <location>
        <begin position="48"/>
        <end position="66"/>
    </location>
</feature>